<feature type="compositionally biased region" description="Polar residues" evidence="1">
    <location>
        <begin position="48"/>
        <end position="58"/>
    </location>
</feature>
<protein>
    <recommendedName>
        <fullName evidence="4">Chaperone/heat shock protein Hsp12</fullName>
    </recommendedName>
</protein>
<dbReference type="Proteomes" id="UP001274830">
    <property type="component" value="Unassembled WGS sequence"/>
</dbReference>
<feature type="compositionally biased region" description="Basic and acidic residues" evidence="1">
    <location>
        <begin position="1"/>
        <end position="18"/>
    </location>
</feature>
<accession>A0AAE1C3W5</accession>
<comment type="caution">
    <text evidence="2">The sequence shown here is derived from an EMBL/GenBank/DDBJ whole genome shotgun (WGS) entry which is preliminary data.</text>
</comment>
<dbReference type="EMBL" id="JAUTXT010000007">
    <property type="protein sequence ID" value="KAK3677181.1"/>
    <property type="molecule type" value="Genomic_DNA"/>
</dbReference>
<sequence>MTDSGRKDMSSKIGDKMTPDSQKSTIDKVGDSITGGADKAGRDLVPDSQKSTTQSMSDKASREKDSHKSTGNESMLDKAKDTLGMNK</sequence>
<evidence type="ECO:0008006" key="4">
    <source>
        <dbReference type="Google" id="ProtNLM"/>
    </source>
</evidence>
<dbReference type="Pfam" id="PF04119">
    <property type="entry name" value="HSP9_HSP12"/>
    <property type="match status" value="1"/>
</dbReference>
<evidence type="ECO:0000256" key="1">
    <source>
        <dbReference type="SAM" id="MobiDB-lite"/>
    </source>
</evidence>
<proteinExistence type="predicted"/>
<keyword evidence="3" id="KW-1185">Reference proteome</keyword>
<dbReference type="Gene3D" id="6.10.250.2440">
    <property type="match status" value="2"/>
</dbReference>
<gene>
    <name evidence="2" type="ORF">LTR78_002719</name>
</gene>
<evidence type="ECO:0000313" key="2">
    <source>
        <dbReference type="EMBL" id="KAK3677181.1"/>
    </source>
</evidence>
<organism evidence="2 3">
    <name type="scientific">Recurvomyces mirabilis</name>
    <dbReference type="NCBI Taxonomy" id="574656"/>
    <lineage>
        <taxon>Eukaryota</taxon>
        <taxon>Fungi</taxon>
        <taxon>Dikarya</taxon>
        <taxon>Ascomycota</taxon>
        <taxon>Pezizomycotina</taxon>
        <taxon>Dothideomycetes</taxon>
        <taxon>Dothideomycetidae</taxon>
        <taxon>Mycosphaerellales</taxon>
        <taxon>Teratosphaeriaceae</taxon>
        <taxon>Recurvomyces</taxon>
    </lineage>
</organism>
<evidence type="ECO:0000313" key="3">
    <source>
        <dbReference type="Proteomes" id="UP001274830"/>
    </source>
</evidence>
<dbReference type="InterPro" id="IPR007250">
    <property type="entry name" value="HSP9_HSP12"/>
</dbReference>
<feature type="compositionally biased region" description="Basic and acidic residues" evidence="1">
    <location>
        <begin position="59"/>
        <end position="81"/>
    </location>
</feature>
<dbReference type="AlphaFoldDB" id="A0AAE1C3W5"/>
<reference evidence="2" key="1">
    <citation type="submission" date="2023-07" db="EMBL/GenBank/DDBJ databases">
        <title>Black Yeasts Isolated from many extreme environments.</title>
        <authorList>
            <person name="Coleine C."/>
            <person name="Stajich J.E."/>
            <person name="Selbmann L."/>
        </authorList>
    </citation>
    <scope>NUCLEOTIDE SEQUENCE</scope>
    <source>
        <strain evidence="2">CCFEE 5485</strain>
    </source>
</reference>
<feature type="region of interest" description="Disordered" evidence="1">
    <location>
        <begin position="1"/>
        <end position="87"/>
    </location>
</feature>
<name>A0AAE1C3W5_9PEZI</name>
<dbReference type="PIRSF" id="PIRSF002590">
    <property type="entry name" value="HSP9/HSP12_fun"/>
    <property type="match status" value="1"/>
</dbReference>